<dbReference type="GeneID" id="108010832"/>
<feature type="compositionally biased region" description="Polar residues" evidence="1">
    <location>
        <begin position="156"/>
        <end position="170"/>
    </location>
</feature>
<feature type="compositionally biased region" description="Basic and acidic residues" evidence="1">
    <location>
        <begin position="250"/>
        <end position="271"/>
    </location>
</feature>
<evidence type="ECO:0000313" key="3">
    <source>
        <dbReference type="RefSeq" id="XP_016931291.3"/>
    </source>
</evidence>
<organism evidence="2 3">
    <name type="scientific">Drosophila suzukii</name>
    <name type="common">Spotted-wing drosophila fruit fly</name>
    <dbReference type="NCBI Taxonomy" id="28584"/>
    <lineage>
        <taxon>Eukaryota</taxon>
        <taxon>Metazoa</taxon>
        <taxon>Ecdysozoa</taxon>
        <taxon>Arthropoda</taxon>
        <taxon>Hexapoda</taxon>
        <taxon>Insecta</taxon>
        <taxon>Pterygota</taxon>
        <taxon>Neoptera</taxon>
        <taxon>Endopterygota</taxon>
        <taxon>Diptera</taxon>
        <taxon>Brachycera</taxon>
        <taxon>Muscomorpha</taxon>
        <taxon>Ephydroidea</taxon>
        <taxon>Drosophilidae</taxon>
        <taxon>Drosophila</taxon>
        <taxon>Sophophora</taxon>
    </lineage>
</organism>
<protein>
    <submittedName>
        <fullName evidence="3">Muscle M-line assembly protein unc-89-like</fullName>
    </submittedName>
</protein>
<sequence length="293" mass="32903">MALHKIDGVANISKQLNRWRSVAIFMCRQTRNAHVAQHPLTTGKEVPTETAKKVTESLVWSKNSPVSLLVESGRKPQHNRTLELKKAAAQLSRSNESLKAHYIKKRNDRVAEELLAKEPQTAQKLANLMSLNIAMVETKRPRSSSAPPRRMETDHTTGSIDFKPQSNQSVRWKCKKISKEANSFDEAGLKDAKDRQKAPLKNAQKLAEQSLVAEQPQQKASEVDTKPKKTDKIVRTVNKLKIGSIANPSSEDKPDWQKSLHKPTEAPKEPIPKNLNSLAKWKIGSRSIPRLDI</sequence>
<keyword evidence="2" id="KW-1185">Reference proteome</keyword>
<evidence type="ECO:0000313" key="2">
    <source>
        <dbReference type="Proteomes" id="UP001652628"/>
    </source>
</evidence>
<feature type="compositionally biased region" description="Basic and acidic residues" evidence="1">
    <location>
        <begin position="221"/>
        <end position="234"/>
    </location>
</feature>
<dbReference type="AlphaFoldDB" id="A0AB39ZAP4"/>
<gene>
    <name evidence="3" type="primary">LOC108010832</name>
</gene>
<reference evidence="3" key="2">
    <citation type="submission" date="2025-08" db="UniProtKB">
        <authorList>
            <consortium name="RefSeq"/>
        </authorList>
    </citation>
    <scope>IDENTIFICATION</scope>
</reference>
<dbReference type="RefSeq" id="XP_016931291.3">
    <property type="nucleotide sequence ID" value="XM_017075802.4"/>
</dbReference>
<proteinExistence type="predicted"/>
<dbReference type="Proteomes" id="UP001652628">
    <property type="component" value="Chromosome 2L"/>
</dbReference>
<feature type="region of interest" description="Disordered" evidence="1">
    <location>
        <begin position="209"/>
        <end position="275"/>
    </location>
</feature>
<reference evidence="2" key="1">
    <citation type="submission" date="2025-05" db="UniProtKB">
        <authorList>
            <consortium name="RefSeq"/>
        </authorList>
    </citation>
    <scope>NUCLEOTIDE SEQUENCE [LARGE SCALE GENOMIC DNA]</scope>
</reference>
<evidence type="ECO:0000256" key="1">
    <source>
        <dbReference type="SAM" id="MobiDB-lite"/>
    </source>
</evidence>
<name>A0AB39ZAP4_DROSZ</name>
<accession>A0AB39ZAP4</accession>
<feature type="region of interest" description="Disordered" evidence="1">
    <location>
        <begin position="138"/>
        <end position="171"/>
    </location>
</feature>